<dbReference type="EMBL" id="JBBBZM010000047">
    <property type="protein sequence ID" value="KAL0636588.1"/>
    <property type="molecule type" value="Genomic_DNA"/>
</dbReference>
<comment type="similarity">
    <text evidence="2">Belongs to the oxygen-dependent FAD-linked oxidoreductase family.</text>
</comment>
<keyword evidence="5" id="KW-0560">Oxidoreductase</keyword>
<evidence type="ECO:0000256" key="2">
    <source>
        <dbReference type="ARBA" id="ARBA00005466"/>
    </source>
</evidence>
<name>A0ABR3GL30_9PEZI</name>
<feature type="domain" description="FAD-binding PCMH-type" evidence="7">
    <location>
        <begin position="67"/>
        <end position="239"/>
    </location>
</feature>
<dbReference type="InterPro" id="IPR036318">
    <property type="entry name" value="FAD-bd_PCMH-like_sf"/>
</dbReference>
<accession>A0ABR3GL30</accession>
<keyword evidence="3" id="KW-0285">Flavoprotein</keyword>
<dbReference type="PANTHER" id="PTHR42973">
    <property type="entry name" value="BINDING OXIDOREDUCTASE, PUTATIVE (AFU_ORTHOLOGUE AFUA_1G17690)-RELATED"/>
    <property type="match status" value="1"/>
</dbReference>
<proteinExistence type="inferred from homology"/>
<dbReference type="Proteomes" id="UP001447188">
    <property type="component" value="Unassembled WGS sequence"/>
</dbReference>
<dbReference type="InterPro" id="IPR012951">
    <property type="entry name" value="BBE"/>
</dbReference>
<evidence type="ECO:0000256" key="6">
    <source>
        <dbReference type="SAM" id="SignalP"/>
    </source>
</evidence>
<comment type="caution">
    <text evidence="8">The sequence shown here is derived from an EMBL/GenBank/DDBJ whole genome shotgun (WGS) entry which is preliminary data.</text>
</comment>
<dbReference type="Pfam" id="PF01565">
    <property type="entry name" value="FAD_binding_4"/>
    <property type="match status" value="1"/>
</dbReference>
<evidence type="ECO:0000256" key="4">
    <source>
        <dbReference type="ARBA" id="ARBA00022827"/>
    </source>
</evidence>
<evidence type="ECO:0000256" key="3">
    <source>
        <dbReference type="ARBA" id="ARBA00022630"/>
    </source>
</evidence>
<evidence type="ECO:0000256" key="5">
    <source>
        <dbReference type="ARBA" id="ARBA00023002"/>
    </source>
</evidence>
<dbReference type="PANTHER" id="PTHR42973:SF9">
    <property type="entry name" value="FAD-BINDING PCMH-TYPE DOMAIN-CONTAINING PROTEIN-RELATED"/>
    <property type="match status" value="1"/>
</dbReference>
<dbReference type="Pfam" id="PF08031">
    <property type="entry name" value="BBE"/>
    <property type="match status" value="1"/>
</dbReference>
<keyword evidence="4" id="KW-0274">FAD</keyword>
<feature type="chain" id="PRO_5046381933" description="FAD-binding PCMH-type domain-containing protein" evidence="6">
    <location>
        <begin position="21"/>
        <end position="497"/>
    </location>
</feature>
<sequence>MPSLASLGLTLFCLLGHTVSQSFQSTSRTVLDRGPSGLNLSPGAELYVANKDGKFDTTIAQRWSDFQNPTFLGIVVVANENDIINTIKFATKNKIPFLTLGGTHGYSTTLSKVQNGIAIDLRKSFISVSVNSAANTATVGGAALIQDLVNAVHGAGKQTPTGTCPCVGILGAALGGGIGRLQGMHGLMSDNIISARMVLANGNAVTVSATENKDLFWAIRGAGHNFGVVTQATIKVYPQQNNGNHVNGDLIFTADKLEAFYTLLNAQTPLPAPLSIFSLFVKLDPAAAPVILVNMVYAGPEAEGRAIIAKFSALGTVSTLVVVVPWNKLSDTAALGLGNAVCARGNRKNMFGVGLKTINIVAMRDIFNTFSEMLKNYPDTVGSAITIESFSVQGVQAFSDASSAYPHRDINNHVLLNMAYSDASIDNAITNYSMAIRAKFQANTGFPSLKTYMNYGRGDEPNAVLYGQSKLQTLGVAKKKYDPSGVFNAYHAIPACN</sequence>
<dbReference type="InterPro" id="IPR016166">
    <property type="entry name" value="FAD-bd_PCMH"/>
</dbReference>
<dbReference type="InterPro" id="IPR016169">
    <property type="entry name" value="FAD-bd_PCMH_sub2"/>
</dbReference>
<dbReference type="SUPFAM" id="SSF56176">
    <property type="entry name" value="FAD-binding/transporter-associated domain-like"/>
    <property type="match status" value="1"/>
</dbReference>
<evidence type="ECO:0000259" key="7">
    <source>
        <dbReference type="PROSITE" id="PS51387"/>
    </source>
</evidence>
<dbReference type="Gene3D" id="3.30.465.10">
    <property type="match status" value="1"/>
</dbReference>
<evidence type="ECO:0000256" key="1">
    <source>
        <dbReference type="ARBA" id="ARBA00001974"/>
    </source>
</evidence>
<reference evidence="8 9" key="1">
    <citation type="submission" date="2024-02" db="EMBL/GenBank/DDBJ databases">
        <title>Discinaceae phylogenomics.</title>
        <authorList>
            <person name="Dirks A.C."/>
            <person name="James T.Y."/>
        </authorList>
    </citation>
    <scope>NUCLEOTIDE SEQUENCE [LARGE SCALE GENOMIC DNA]</scope>
    <source>
        <strain evidence="8 9">ACD0624</strain>
    </source>
</reference>
<gene>
    <name evidence="8" type="ORF">Q9L58_004433</name>
</gene>
<dbReference type="InterPro" id="IPR050416">
    <property type="entry name" value="FAD-linked_Oxidoreductase"/>
</dbReference>
<dbReference type="PROSITE" id="PS51387">
    <property type="entry name" value="FAD_PCMH"/>
    <property type="match status" value="1"/>
</dbReference>
<keyword evidence="9" id="KW-1185">Reference proteome</keyword>
<evidence type="ECO:0000313" key="9">
    <source>
        <dbReference type="Proteomes" id="UP001447188"/>
    </source>
</evidence>
<protein>
    <recommendedName>
        <fullName evidence="7">FAD-binding PCMH-type domain-containing protein</fullName>
    </recommendedName>
</protein>
<feature type="signal peptide" evidence="6">
    <location>
        <begin position="1"/>
        <end position="20"/>
    </location>
</feature>
<evidence type="ECO:0000313" key="8">
    <source>
        <dbReference type="EMBL" id="KAL0636588.1"/>
    </source>
</evidence>
<organism evidence="8 9">
    <name type="scientific">Discina gigas</name>
    <dbReference type="NCBI Taxonomy" id="1032678"/>
    <lineage>
        <taxon>Eukaryota</taxon>
        <taxon>Fungi</taxon>
        <taxon>Dikarya</taxon>
        <taxon>Ascomycota</taxon>
        <taxon>Pezizomycotina</taxon>
        <taxon>Pezizomycetes</taxon>
        <taxon>Pezizales</taxon>
        <taxon>Discinaceae</taxon>
        <taxon>Discina</taxon>
    </lineage>
</organism>
<comment type="cofactor">
    <cofactor evidence="1">
        <name>FAD</name>
        <dbReference type="ChEBI" id="CHEBI:57692"/>
    </cofactor>
</comment>
<keyword evidence="6" id="KW-0732">Signal</keyword>
<dbReference type="InterPro" id="IPR006094">
    <property type="entry name" value="Oxid_FAD_bind_N"/>
</dbReference>
<dbReference type="Gene3D" id="3.40.462.20">
    <property type="match status" value="1"/>
</dbReference>